<keyword evidence="6" id="KW-0630">Potassium</keyword>
<reference evidence="15" key="1">
    <citation type="journal article" date="2010" name="Genome Biol.">
        <title>Genome sequence of the necrotrophic plant pathogen Pythium ultimum reveals original pathogenicity mechanisms and effector repertoire.</title>
        <authorList>
            <person name="Levesque C.A."/>
            <person name="Brouwer H."/>
            <person name="Cano L."/>
            <person name="Hamilton J.P."/>
            <person name="Holt C."/>
            <person name="Huitema E."/>
            <person name="Raffaele S."/>
            <person name="Robideau G.P."/>
            <person name="Thines M."/>
            <person name="Win J."/>
            <person name="Zerillo M.M."/>
            <person name="Beakes G.W."/>
            <person name="Boore J.L."/>
            <person name="Busam D."/>
            <person name="Dumas B."/>
            <person name="Ferriera S."/>
            <person name="Fuerstenberg S.I."/>
            <person name="Gachon C.M."/>
            <person name="Gaulin E."/>
            <person name="Govers F."/>
            <person name="Grenville-Briggs L."/>
            <person name="Horner N."/>
            <person name="Hostetler J."/>
            <person name="Jiang R.H."/>
            <person name="Johnson J."/>
            <person name="Krajaejun T."/>
            <person name="Lin H."/>
            <person name="Meijer H.J."/>
            <person name="Moore B."/>
            <person name="Morris P."/>
            <person name="Phuntmart V."/>
            <person name="Puiu D."/>
            <person name="Shetty J."/>
            <person name="Stajich J.E."/>
            <person name="Tripathy S."/>
            <person name="Wawra S."/>
            <person name="van West P."/>
            <person name="Whitty B.R."/>
            <person name="Coutinho P.M."/>
            <person name="Henrissat B."/>
            <person name="Martin F."/>
            <person name="Thomas P.D."/>
            <person name="Tyler B.M."/>
            <person name="De Vries R.P."/>
            <person name="Kamoun S."/>
            <person name="Yandell M."/>
            <person name="Tisserat N."/>
            <person name="Buell C.R."/>
        </authorList>
    </citation>
    <scope>NUCLEOTIDE SEQUENCE</scope>
    <source>
        <strain evidence="15">DAOM:BR144</strain>
    </source>
</reference>
<dbReference type="InterPro" id="IPR003929">
    <property type="entry name" value="K_chnl_BK_asu"/>
</dbReference>
<dbReference type="GO" id="GO:0016020">
    <property type="term" value="C:membrane"/>
    <property type="evidence" value="ECO:0007669"/>
    <property type="project" value="UniProtKB-SubCell"/>
</dbReference>
<comment type="subcellular location">
    <subcellularLocation>
        <location evidence="1">Membrane</location>
        <topology evidence="1">Multi-pass membrane protein</topology>
    </subcellularLocation>
</comment>
<evidence type="ECO:0000256" key="7">
    <source>
        <dbReference type="ARBA" id="ARBA00022989"/>
    </source>
</evidence>
<keyword evidence="8" id="KW-0406">Ion transport</keyword>
<dbReference type="Gene3D" id="3.40.50.720">
    <property type="entry name" value="NAD(P)-binding Rossmann-like Domain"/>
    <property type="match status" value="1"/>
</dbReference>
<evidence type="ECO:0000256" key="1">
    <source>
        <dbReference type="ARBA" id="ARBA00004141"/>
    </source>
</evidence>
<reference evidence="15" key="2">
    <citation type="submission" date="2010-04" db="EMBL/GenBank/DDBJ databases">
        <authorList>
            <person name="Buell R."/>
            <person name="Hamilton J."/>
            <person name="Hostetler J."/>
        </authorList>
    </citation>
    <scope>NUCLEOTIDE SEQUENCE [LARGE SCALE GENOMIC DNA]</scope>
    <source>
        <strain evidence="15">DAOM:BR144</strain>
    </source>
</reference>
<proteinExistence type="predicted"/>
<feature type="domain" description="RCK N-terminal" evidence="13">
    <location>
        <begin position="44"/>
        <end position="159"/>
    </location>
</feature>
<dbReference type="GO" id="GO:0005267">
    <property type="term" value="F:potassium channel activity"/>
    <property type="evidence" value="ECO:0007669"/>
    <property type="project" value="UniProtKB-KW"/>
</dbReference>
<evidence type="ECO:0000256" key="6">
    <source>
        <dbReference type="ARBA" id="ARBA00022958"/>
    </source>
</evidence>
<dbReference type="Pfam" id="PF22614">
    <property type="entry name" value="Slo-like_RCK"/>
    <property type="match status" value="1"/>
</dbReference>
<keyword evidence="4" id="KW-0812">Transmembrane</keyword>
<evidence type="ECO:0000256" key="4">
    <source>
        <dbReference type="ARBA" id="ARBA00022692"/>
    </source>
</evidence>
<organism evidence="14 15">
    <name type="scientific">Globisporangium ultimum (strain ATCC 200006 / CBS 805.95 / DAOM BR144)</name>
    <name type="common">Pythium ultimum</name>
    <dbReference type="NCBI Taxonomy" id="431595"/>
    <lineage>
        <taxon>Eukaryota</taxon>
        <taxon>Sar</taxon>
        <taxon>Stramenopiles</taxon>
        <taxon>Oomycota</taxon>
        <taxon>Peronosporomycetes</taxon>
        <taxon>Pythiales</taxon>
        <taxon>Pythiaceae</taxon>
        <taxon>Globisporangium</taxon>
    </lineage>
</organism>
<evidence type="ECO:0000256" key="5">
    <source>
        <dbReference type="ARBA" id="ARBA00022826"/>
    </source>
</evidence>
<evidence type="ECO:0000313" key="15">
    <source>
        <dbReference type="Proteomes" id="UP000019132"/>
    </source>
</evidence>
<dbReference type="EnsemblProtists" id="PYU1_T010067">
    <property type="protein sequence ID" value="PYU1_T010067"/>
    <property type="gene ID" value="PYU1_G010047"/>
</dbReference>
<evidence type="ECO:0000256" key="3">
    <source>
        <dbReference type="ARBA" id="ARBA00022538"/>
    </source>
</evidence>
<sequence>MGHIFVMVLIVGVFTIVPHEVNKLNNLAKQSYEWDKDYYPKHNSSGHVIVSGYALTTDAALDFLQEFYHTSRGTINLDVVFLSDSFPAADLVRALSMEKYRQRTCYLRGSLANSQDQSRAQMENATAVFLISNKSHHQDSKHHDAVTILHTLSVRNFSDSHGNHLDIYVQLSSREEEFETTADFLGAITTRTSALKSMILARSALCPGASTLILNLLHSPDIAEYSKRNKWSKVWIQEIFPIIFSERFQFEKYEEVARN</sequence>
<dbReference type="InterPro" id="IPR047871">
    <property type="entry name" value="K_chnl_Slo-like"/>
</dbReference>
<evidence type="ECO:0000313" key="14">
    <source>
        <dbReference type="EnsemblProtists" id="PYU1_T010067"/>
    </source>
</evidence>
<dbReference type="PANTHER" id="PTHR10027:SF10">
    <property type="entry name" value="SLOWPOKE 2, ISOFORM D"/>
    <property type="match status" value="1"/>
</dbReference>
<name>K3WYL8_GLOUD</name>
<dbReference type="InterPro" id="IPR003148">
    <property type="entry name" value="RCK_N"/>
</dbReference>
<evidence type="ECO:0000256" key="10">
    <source>
        <dbReference type="ARBA" id="ARBA00023303"/>
    </source>
</evidence>
<dbReference type="PANTHER" id="PTHR10027">
    <property type="entry name" value="CALCIUM-ACTIVATED POTASSIUM CHANNEL ALPHA CHAIN"/>
    <property type="match status" value="1"/>
</dbReference>
<keyword evidence="2" id="KW-0813">Transport</keyword>
<evidence type="ECO:0000259" key="13">
    <source>
        <dbReference type="Pfam" id="PF22614"/>
    </source>
</evidence>
<dbReference type="eggNOG" id="KOG3193">
    <property type="taxonomic scope" value="Eukaryota"/>
</dbReference>
<dbReference type="InParanoid" id="K3WYL8"/>
<keyword evidence="9" id="KW-0472">Membrane</keyword>
<evidence type="ECO:0000256" key="11">
    <source>
        <dbReference type="SAM" id="SignalP"/>
    </source>
</evidence>
<keyword evidence="10" id="KW-0407">Ion channel</keyword>
<keyword evidence="7" id="KW-1133">Transmembrane helix</keyword>
<keyword evidence="3" id="KW-0633">Potassium transport</keyword>
<feature type="domain" description="Calcium-activated potassium channel BK alpha subunit" evidence="12">
    <location>
        <begin position="194"/>
        <end position="257"/>
    </location>
</feature>
<accession>K3WYL8</accession>
<dbReference type="EMBL" id="GL376623">
    <property type="status" value="NOT_ANNOTATED_CDS"/>
    <property type="molecule type" value="Genomic_DNA"/>
</dbReference>
<feature type="signal peptide" evidence="11">
    <location>
        <begin position="1"/>
        <end position="23"/>
    </location>
</feature>
<dbReference type="VEuPathDB" id="FungiDB:PYU1_G010047"/>
<evidence type="ECO:0000256" key="2">
    <source>
        <dbReference type="ARBA" id="ARBA00022448"/>
    </source>
</evidence>
<keyword evidence="11" id="KW-0732">Signal</keyword>
<dbReference type="Proteomes" id="UP000019132">
    <property type="component" value="Unassembled WGS sequence"/>
</dbReference>
<keyword evidence="15" id="KW-1185">Reference proteome</keyword>
<evidence type="ECO:0000256" key="8">
    <source>
        <dbReference type="ARBA" id="ARBA00023065"/>
    </source>
</evidence>
<dbReference type="AlphaFoldDB" id="K3WYL8"/>
<evidence type="ECO:0000256" key="9">
    <source>
        <dbReference type="ARBA" id="ARBA00023136"/>
    </source>
</evidence>
<keyword evidence="5" id="KW-0631">Potassium channel</keyword>
<evidence type="ECO:0000259" key="12">
    <source>
        <dbReference type="Pfam" id="PF03493"/>
    </source>
</evidence>
<dbReference type="HOGENOM" id="CLU_1076045_0_0_1"/>
<dbReference type="Pfam" id="PF03493">
    <property type="entry name" value="BK_channel_a"/>
    <property type="match status" value="1"/>
</dbReference>
<feature type="chain" id="PRO_5003868368" evidence="11">
    <location>
        <begin position="24"/>
        <end position="259"/>
    </location>
</feature>
<protein>
    <submittedName>
        <fullName evidence="14">Uncharacterized protein</fullName>
    </submittedName>
</protein>
<reference evidence="14" key="3">
    <citation type="submission" date="2015-02" db="UniProtKB">
        <authorList>
            <consortium name="EnsemblProtists"/>
        </authorList>
    </citation>
    <scope>IDENTIFICATION</scope>
    <source>
        <strain evidence="14">DAOM BR144</strain>
    </source>
</reference>